<evidence type="ECO:0000259" key="9">
    <source>
        <dbReference type="Pfam" id="PF20730"/>
    </source>
</evidence>
<keyword evidence="5 7" id="KW-1133">Transmembrane helix</keyword>
<evidence type="ECO:0000313" key="10">
    <source>
        <dbReference type="EMBL" id="MBP3950520.1"/>
    </source>
</evidence>
<evidence type="ECO:0000256" key="4">
    <source>
        <dbReference type="ARBA" id="ARBA00022692"/>
    </source>
</evidence>
<dbReference type="AlphaFoldDB" id="A0A940WY10"/>
<keyword evidence="4 7" id="KW-0812">Transmembrane</keyword>
<protein>
    <submittedName>
        <fullName evidence="10">DUF421 domain-containing protein</fullName>
    </submittedName>
</protein>
<evidence type="ECO:0000256" key="7">
    <source>
        <dbReference type="SAM" id="Phobius"/>
    </source>
</evidence>
<dbReference type="InterPro" id="IPR048454">
    <property type="entry name" value="YetF_N"/>
</dbReference>
<proteinExistence type="inferred from homology"/>
<accession>A0A940WY10</accession>
<comment type="similarity">
    <text evidence="2">Belongs to the UPF0702 family.</text>
</comment>
<dbReference type="PANTHER" id="PTHR34582:SF5">
    <property type="entry name" value="UPF0702 TRANSMEMBRANE PROTEIN YETF"/>
    <property type="match status" value="1"/>
</dbReference>
<feature type="domain" description="YetF-like N-terminal transmembrane" evidence="9">
    <location>
        <begin position="2"/>
        <end position="59"/>
    </location>
</feature>
<dbReference type="InterPro" id="IPR023090">
    <property type="entry name" value="UPF0702_alpha/beta_dom_sf"/>
</dbReference>
<evidence type="ECO:0000256" key="1">
    <source>
        <dbReference type="ARBA" id="ARBA00004651"/>
    </source>
</evidence>
<dbReference type="Pfam" id="PF20730">
    <property type="entry name" value="YetF_N"/>
    <property type="match status" value="1"/>
</dbReference>
<evidence type="ECO:0000256" key="6">
    <source>
        <dbReference type="ARBA" id="ARBA00023136"/>
    </source>
</evidence>
<gene>
    <name evidence="10" type="ORF">J7W16_05190</name>
</gene>
<sequence>MTKVLGKNQITQLTPFDFISALVLGELVGNAIYDKEIGLQYILYAVILWGALIYTIEIITQKFRKSRVFLEGKPSIVIANGHIQYKELKKNKIDFDQLFHLLRAKGVFSMREVEYGILETNGSVSVLRKSAYQSPTNQDLNISSSESVIPIFLILDGEIITDGLVSINKDEEWLINELFNRGIAGPSKVVYAEWLEGAGFEIQTY</sequence>
<dbReference type="PANTHER" id="PTHR34582">
    <property type="entry name" value="UPF0702 TRANSMEMBRANE PROTEIN YCAP"/>
    <property type="match status" value="1"/>
</dbReference>
<feature type="domain" description="YetF C-terminal" evidence="8">
    <location>
        <begin position="61"/>
        <end position="194"/>
    </location>
</feature>
<name>A0A940WY10_9BACI</name>
<organism evidence="10 11">
    <name type="scientific">Halalkalibacter suaedae</name>
    <dbReference type="NCBI Taxonomy" id="2822140"/>
    <lineage>
        <taxon>Bacteria</taxon>
        <taxon>Bacillati</taxon>
        <taxon>Bacillota</taxon>
        <taxon>Bacilli</taxon>
        <taxon>Bacillales</taxon>
        <taxon>Bacillaceae</taxon>
        <taxon>Halalkalibacter</taxon>
    </lineage>
</organism>
<feature type="transmembrane region" description="Helical" evidence="7">
    <location>
        <begin position="39"/>
        <end position="59"/>
    </location>
</feature>
<evidence type="ECO:0000259" key="8">
    <source>
        <dbReference type="Pfam" id="PF04239"/>
    </source>
</evidence>
<dbReference type="Gene3D" id="3.30.240.20">
    <property type="entry name" value="bsu07140 like domains"/>
    <property type="match status" value="2"/>
</dbReference>
<keyword evidence="11" id="KW-1185">Reference proteome</keyword>
<evidence type="ECO:0000313" key="11">
    <source>
        <dbReference type="Proteomes" id="UP000678228"/>
    </source>
</evidence>
<evidence type="ECO:0000256" key="3">
    <source>
        <dbReference type="ARBA" id="ARBA00022475"/>
    </source>
</evidence>
<evidence type="ECO:0000256" key="5">
    <source>
        <dbReference type="ARBA" id="ARBA00022989"/>
    </source>
</evidence>
<dbReference type="EMBL" id="JAGKSQ010000002">
    <property type="protein sequence ID" value="MBP3950520.1"/>
    <property type="molecule type" value="Genomic_DNA"/>
</dbReference>
<keyword evidence="6 7" id="KW-0472">Membrane</keyword>
<dbReference type="Pfam" id="PF04239">
    <property type="entry name" value="DUF421"/>
    <property type="match status" value="1"/>
</dbReference>
<comment type="subcellular location">
    <subcellularLocation>
        <location evidence="1">Cell membrane</location>
        <topology evidence="1">Multi-pass membrane protein</topology>
    </subcellularLocation>
</comment>
<keyword evidence="3" id="KW-1003">Cell membrane</keyword>
<reference evidence="10" key="1">
    <citation type="submission" date="2021-03" db="EMBL/GenBank/DDBJ databases">
        <title>Bacillus suaedae sp. nov., isolated from Suaeda aralocaspica.</title>
        <authorList>
            <person name="Lei R.F.R."/>
        </authorList>
    </citation>
    <scope>NUCLEOTIDE SEQUENCE</scope>
    <source>
        <strain evidence="10">YZJH907-2</strain>
    </source>
</reference>
<dbReference type="Proteomes" id="UP000678228">
    <property type="component" value="Unassembled WGS sequence"/>
</dbReference>
<dbReference type="GO" id="GO:0005886">
    <property type="term" value="C:plasma membrane"/>
    <property type="evidence" value="ECO:0007669"/>
    <property type="project" value="UniProtKB-SubCell"/>
</dbReference>
<evidence type="ECO:0000256" key="2">
    <source>
        <dbReference type="ARBA" id="ARBA00006448"/>
    </source>
</evidence>
<dbReference type="InterPro" id="IPR007353">
    <property type="entry name" value="DUF421"/>
</dbReference>
<comment type="caution">
    <text evidence="10">The sequence shown here is derived from an EMBL/GenBank/DDBJ whole genome shotgun (WGS) entry which is preliminary data.</text>
</comment>
<feature type="transmembrane region" description="Helical" evidence="7">
    <location>
        <begin position="12"/>
        <end position="33"/>
    </location>
</feature>